<gene>
    <name evidence="2" type="ORF">GCM10010976_13450</name>
</gene>
<evidence type="ECO:0000313" key="2">
    <source>
        <dbReference type="EMBL" id="GGG43262.1"/>
    </source>
</evidence>
<reference evidence="2" key="2">
    <citation type="submission" date="2020-09" db="EMBL/GenBank/DDBJ databases">
        <authorList>
            <person name="Sun Q."/>
            <person name="Zhou Y."/>
        </authorList>
    </citation>
    <scope>NUCLEOTIDE SEQUENCE</scope>
    <source>
        <strain evidence="2">CGMCC 1.12751</strain>
    </source>
</reference>
<dbReference type="Proteomes" id="UP000625976">
    <property type="component" value="Unassembled WGS sequence"/>
</dbReference>
<reference evidence="2" key="1">
    <citation type="journal article" date="2014" name="Int. J. Syst. Evol. Microbiol.">
        <title>Complete genome sequence of Corynebacterium casei LMG S-19264T (=DSM 44701T), isolated from a smear-ripened cheese.</title>
        <authorList>
            <consortium name="US DOE Joint Genome Institute (JGI-PGF)"/>
            <person name="Walter F."/>
            <person name="Albersmeier A."/>
            <person name="Kalinowski J."/>
            <person name="Ruckert C."/>
        </authorList>
    </citation>
    <scope>NUCLEOTIDE SEQUENCE</scope>
    <source>
        <strain evidence="2">CGMCC 1.12751</strain>
    </source>
</reference>
<dbReference type="InterPro" id="IPR013216">
    <property type="entry name" value="Methyltransf_11"/>
</dbReference>
<dbReference type="GO" id="GO:0008757">
    <property type="term" value="F:S-adenosylmethionine-dependent methyltransferase activity"/>
    <property type="evidence" value="ECO:0007669"/>
    <property type="project" value="InterPro"/>
</dbReference>
<dbReference type="InterPro" id="IPR029063">
    <property type="entry name" value="SAM-dependent_MTases_sf"/>
</dbReference>
<organism evidence="2 3">
    <name type="scientific">Bizionia arctica</name>
    <dbReference type="NCBI Taxonomy" id="1495645"/>
    <lineage>
        <taxon>Bacteria</taxon>
        <taxon>Pseudomonadati</taxon>
        <taxon>Bacteroidota</taxon>
        <taxon>Flavobacteriia</taxon>
        <taxon>Flavobacteriales</taxon>
        <taxon>Flavobacteriaceae</taxon>
        <taxon>Bizionia</taxon>
    </lineage>
</organism>
<name>A0A917LMC5_9FLAO</name>
<accession>A0A917LMC5</accession>
<sequence>MQMCFKNNNPLRHCVLKKIITFTKIKYYHKMEQSIINDIITWDVVNWSKSFSFWEKNIDIKNKNYNCLEIGARQGGLSLWLALNGNQVVCSDIGYDKKPQELVKAKQLHEKYNCQDKITYQCINALDIPYENEFDIVIMKSTLGGVRQFFMGEPNIESRAVEQIYKCLKPDGKILFIENCSATFVHNFARRVKYKFDNDWNYFKLKEIKPLFSDFKRIETKSVGFLGTFGRSERQRHFLGKIDNVLENVIPKKNRYIVIGYVEK</sequence>
<keyword evidence="3" id="KW-1185">Reference proteome</keyword>
<dbReference type="AlphaFoldDB" id="A0A917LMC5"/>
<feature type="domain" description="Methyltransferase type 11" evidence="1">
    <location>
        <begin position="68"/>
        <end position="176"/>
    </location>
</feature>
<dbReference type="SUPFAM" id="SSF53335">
    <property type="entry name" value="S-adenosyl-L-methionine-dependent methyltransferases"/>
    <property type="match status" value="1"/>
</dbReference>
<protein>
    <recommendedName>
        <fullName evidence="1">Methyltransferase type 11 domain-containing protein</fullName>
    </recommendedName>
</protein>
<dbReference type="Gene3D" id="3.40.50.150">
    <property type="entry name" value="Vaccinia Virus protein VP39"/>
    <property type="match status" value="1"/>
</dbReference>
<dbReference type="Pfam" id="PF08241">
    <property type="entry name" value="Methyltransf_11"/>
    <property type="match status" value="1"/>
</dbReference>
<dbReference type="CDD" id="cd02440">
    <property type="entry name" value="AdoMet_MTases"/>
    <property type="match status" value="1"/>
</dbReference>
<proteinExistence type="predicted"/>
<comment type="caution">
    <text evidence="2">The sequence shown here is derived from an EMBL/GenBank/DDBJ whole genome shotgun (WGS) entry which is preliminary data.</text>
</comment>
<evidence type="ECO:0000259" key="1">
    <source>
        <dbReference type="Pfam" id="PF08241"/>
    </source>
</evidence>
<dbReference type="EMBL" id="BMFQ01000002">
    <property type="protein sequence ID" value="GGG43262.1"/>
    <property type="molecule type" value="Genomic_DNA"/>
</dbReference>
<evidence type="ECO:0000313" key="3">
    <source>
        <dbReference type="Proteomes" id="UP000625976"/>
    </source>
</evidence>